<gene>
    <name evidence="2" type="ORF">E4U60_007603</name>
</gene>
<proteinExistence type="predicted"/>
<comment type="caution">
    <text evidence="2">The sequence shown here is derived from an EMBL/GenBank/DDBJ whole genome shotgun (WGS) entry which is preliminary data.</text>
</comment>
<feature type="compositionally biased region" description="Basic and acidic residues" evidence="1">
    <location>
        <begin position="71"/>
        <end position="81"/>
    </location>
</feature>
<feature type="compositionally biased region" description="Low complexity" evidence="1">
    <location>
        <begin position="21"/>
        <end position="32"/>
    </location>
</feature>
<keyword evidence="3" id="KW-1185">Reference proteome</keyword>
<dbReference type="AlphaFoldDB" id="A0A9P7M3H7"/>
<name>A0A9P7M3H7_9HYPO</name>
<dbReference type="Proteomes" id="UP000706124">
    <property type="component" value="Unassembled WGS sequence"/>
</dbReference>
<feature type="region of interest" description="Disordered" evidence="1">
    <location>
        <begin position="21"/>
        <end position="133"/>
    </location>
</feature>
<dbReference type="EMBL" id="SRPO01000887">
    <property type="protein sequence ID" value="KAG5928818.1"/>
    <property type="molecule type" value="Genomic_DNA"/>
</dbReference>
<evidence type="ECO:0000313" key="2">
    <source>
        <dbReference type="EMBL" id="KAG5928818.1"/>
    </source>
</evidence>
<evidence type="ECO:0000256" key="1">
    <source>
        <dbReference type="SAM" id="MobiDB-lite"/>
    </source>
</evidence>
<feature type="compositionally biased region" description="Basic and acidic residues" evidence="1">
    <location>
        <begin position="113"/>
        <end position="133"/>
    </location>
</feature>
<sequence length="133" mass="14373">MLPRPRIPALTSPLRLQRLPLRVLPRPSPLHLRTLHKNTTKDHDNHDPAPQPEDAEQMDSSFQKGGNTPEAARERASRESEDGSIDVLALRGADHELSKPQGDEGSKGYGAGKEIRTGGRSGRGETTKKGGGA</sequence>
<dbReference type="OrthoDB" id="4960315at2759"/>
<protein>
    <submittedName>
        <fullName evidence="2">Uncharacterized protein</fullName>
    </submittedName>
</protein>
<feature type="compositionally biased region" description="Basic and acidic residues" evidence="1">
    <location>
        <begin position="92"/>
        <end position="106"/>
    </location>
</feature>
<reference evidence="2 3" key="1">
    <citation type="journal article" date="2020" name="bioRxiv">
        <title>Whole genome comparisons of ergot fungi reveals the divergence and evolution of species within the genus Claviceps are the result of varying mechanisms driving genome evolution and host range expansion.</title>
        <authorList>
            <person name="Wyka S.A."/>
            <person name="Mondo S.J."/>
            <person name="Liu M."/>
            <person name="Dettman J."/>
            <person name="Nalam V."/>
            <person name="Broders K.D."/>
        </authorList>
    </citation>
    <scope>NUCLEOTIDE SEQUENCE [LARGE SCALE GENOMIC DNA]</scope>
    <source>
        <strain evidence="2 3">CCC 1485</strain>
    </source>
</reference>
<organism evidence="2 3">
    <name type="scientific">Claviceps pazoutovae</name>
    <dbReference type="NCBI Taxonomy" id="1649127"/>
    <lineage>
        <taxon>Eukaryota</taxon>
        <taxon>Fungi</taxon>
        <taxon>Dikarya</taxon>
        <taxon>Ascomycota</taxon>
        <taxon>Pezizomycotina</taxon>
        <taxon>Sordariomycetes</taxon>
        <taxon>Hypocreomycetidae</taxon>
        <taxon>Hypocreales</taxon>
        <taxon>Clavicipitaceae</taxon>
        <taxon>Claviceps</taxon>
    </lineage>
</organism>
<accession>A0A9P7M3H7</accession>
<evidence type="ECO:0000313" key="3">
    <source>
        <dbReference type="Proteomes" id="UP000706124"/>
    </source>
</evidence>